<dbReference type="RefSeq" id="WP_153719143.1">
    <property type="nucleotide sequence ID" value="NZ_WJPP01000002.1"/>
</dbReference>
<keyword evidence="2" id="KW-1185">Reference proteome</keyword>
<dbReference type="EMBL" id="WJPP01000002">
    <property type="protein sequence ID" value="MRH78109.1"/>
    <property type="molecule type" value="Genomic_DNA"/>
</dbReference>
<evidence type="ECO:0000313" key="1">
    <source>
        <dbReference type="EMBL" id="MRH78109.1"/>
    </source>
</evidence>
<organism evidence="1 2">
    <name type="scientific">Spiribacter salilacus</name>
    <dbReference type="NCBI Taxonomy" id="2664894"/>
    <lineage>
        <taxon>Bacteria</taxon>
        <taxon>Pseudomonadati</taxon>
        <taxon>Pseudomonadota</taxon>
        <taxon>Gammaproteobacteria</taxon>
        <taxon>Chromatiales</taxon>
        <taxon>Ectothiorhodospiraceae</taxon>
        <taxon>Spiribacter</taxon>
    </lineage>
</organism>
<dbReference type="NCBIfam" id="TIGR01374">
    <property type="entry name" value="soxD"/>
    <property type="match status" value="1"/>
</dbReference>
<dbReference type="Proteomes" id="UP000433788">
    <property type="component" value="Unassembled WGS sequence"/>
</dbReference>
<dbReference type="Pfam" id="PF04267">
    <property type="entry name" value="SoxD"/>
    <property type="match status" value="1"/>
</dbReference>
<accession>A0A6N7QRS9</accession>
<proteinExistence type="predicted"/>
<sequence length="85" mass="9896">MRITCPYCGQRDLAEFAYGGDATQPRPDEADLDAERWAQYVFSRKNPRGWHQEYWQHLHGCRAWLQVTRNTATHEIAEVGLPHGQ</sequence>
<dbReference type="AlphaFoldDB" id="A0A6N7QRS9"/>
<dbReference type="GO" id="GO:0008115">
    <property type="term" value="F:sarcosine oxidase activity"/>
    <property type="evidence" value="ECO:0007669"/>
    <property type="project" value="InterPro"/>
</dbReference>
<gene>
    <name evidence="1" type="ORF">GH984_05260</name>
</gene>
<dbReference type="InterPro" id="IPR006279">
    <property type="entry name" value="SoxD"/>
</dbReference>
<reference evidence="1 2" key="1">
    <citation type="submission" date="2019-11" db="EMBL/GenBank/DDBJ databases">
        <authorList>
            <person name="Zhang X.Y."/>
        </authorList>
    </citation>
    <scope>NUCLEOTIDE SEQUENCE [LARGE SCALE GENOMIC DNA]</scope>
    <source>
        <strain evidence="1 2">C176</strain>
    </source>
</reference>
<dbReference type="Gene3D" id="3.30.2270.10">
    <property type="entry name" value="Folate-binding superfamily"/>
    <property type="match status" value="1"/>
</dbReference>
<evidence type="ECO:0000313" key="2">
    <source>
        <dbReference type="Proteomes" id="UP000433788"/>
    </source>
</evidence>
<dbReference type="GO" id="GO:0046653">
    <property type="term" value="P:tetrahydrofolate metabolic process"/>
    <property type="evidence" value="ECO:0007669"/>
    <property type="project" value="InterPro"/>
</dbReference>
<name>A0A6N7QRS9_9GAMM</name>
<protein>
    <submittedName>
        <fullName evidence="1">Sarcosine oxidase subunit delta family protein</fullName>
    </submittedName>
</protein>
<comment type="caution">
    <text evidence="1">The sequence shown here is derived from an EMBL/GenBank/DDBJ whole genome shotgun (WGS) entry which is preliminary data.</text>
</comment>
<dbReference type="InterPro" id="IPR038561">
    <property type="entry name" value="SoxD_sf"/>
</dbReference>